<dbReference type="InterPro" id="IPR036278">
    <property type="entry name" value="Sialidase_sf"/>
</dbReference>
<dbReference type="OrthoDB" id="9813892at2"/>
<dbReference type="STRING" id="331648.BST97_02285"/>
<dbReference type="Gene3D" id="2.130.10.10">
    <property type="entry name" value="YVTN repeat-like/Quinoprotein amine dehydrogenase"/>
    <property type="match status" value="1"/>
</dbReference>
<dbReference type="InterPro" id="IPR015943">
    <property type="entry name" value="WD40/YVTN_repeat-like_dom_sf"/>
</dbReference>
<dbReference type="EMBL" id="CP019344">
    <property type="protein sequence ID" value="ARN79333.1"/>
    <property type="molecule type" value="Genomic_DNA"/>
</dbReference>
<dbReference type="PANTHER" id="PTHR47199">
    <property type="entry name" value="PHOTOSYSTEM II STABILITY/ASSEMBLY FACTOR HCF136, CHLOROPLASTIC"/>
    <property type="match status" value="1"/>
</dbReference>
<organism evidence="1 2">
    <name type="scientific">Nonlabens spongiae</name>
    <dbReference type="NCBI Taxonomy" id="331648"/>
    <lineage>
        <taxon>Bacteria</taxon>
        <taxon>Pseudomonadati</taxon>
        <taxon>Bacteroidota</taxon>
        <taxon>Flavobacteriia</taxon>
        <taxon>Flavobacteriales</taxon>
        <taxon>Flavobacteriaceae</taxon>
        <taxon>Nonlabens</taxon>
    </lineage>
</organism>
<name>A0A1W6MNY7_9FLAO</name>
<evidence type="ECO:0008006" key="3">
    <source>
        <dbReference type="Google" id="ProtNLM"/>
    </source>
</evidence>
<gene>
    <name evidence="1" type="ORF">BST97_02285</name>
</gene>
<evidence type="ECO:0000313" key="2">
    <source>
        <dbReference type="Proteomes" id="UP000193431"/>
    </source>
</evidence>
<dbReference type="RefSeq" id="WP_085768127.1">
    <property type="nucleotide sequence ID" value="NZ_CP019344.1"/>
</dbReference>
<dbReference type="PROSITE" id="PS51257">
    <property type="entry name" value="PROKAR_LIPOPROTEIN"/>
    <property type="match status" value="1"/>
</dbReference>
<proteinExistence type="predicted"/>
<dbReference type="SUPFAM" id="SSF50939">
    <property type="entry name" value="Sialidases"/>
    <property type="match status" value="1"/>
</dbReference>
<dbReference type="AlphaFoldDB" id="A0A1W6MNY7"/>
<accession>A0A1W6MNY7</accession>
<keyword evidence="2" id="KW-1185">Reference proteome</keyword>
<dbReference type="PANTHER" id="PTHR47199:SF2">
    <property type="entry name" value="PHOTOSYSTEM II STABILITY_ASSEMBLY FACTOR HCF136, CHLOROPLASTIC"/>
    <property type="match status" value="1"/>
</dbReference>
<protein>
    <recommendedName>
        <fullName evidence="3">Oxidoreductase</fullName>
    </recommendedName>
</protein>
<sequence>MKRLKEIKNHLANQFFTVLLLSLIVSSCKQEGSKAAVAQEPEIKKKEKIDIALRAVEVDSISIRALEYDGVYWFAASKGRYGIIDAQNATVSFMDSIQEPKNLEFRSIAVGEETVFILNAGGPAYLFEANENDYVQLYTEQGEGVFYDSMKFWENGEGIIFGDPTAQDDVKCLSILKTTDFGKTWNKVSCDKLPEFIDGEAGFAASNSNISIVGDQVWIATGGAAARVLHSLDRGATWEVQETPIVAGAQMTGIFAMDFYDENVGVIVGGDWSDKEKNTQNLAMTRDGGASWELISEGSGPGYCSDILFIPNTDGKELLAVGTPGIWWSGDQGVTWKQISEEGFYTAAMESKNKGVLTGYAKAAVFEISESKN</sequence>
<reference evidence="1 2" key="1">
    <citation type="submission" date="2016-11" db="EMBL/GenBank/DDBJ databases">
        <title>Trade-off between light-utilization and light-protection in marine flavobacteria.</title>
        <authorList>
            <person name="Kumagai Y."/>
        </authorList>
    </citation>
    <scope>NUCLEOTIDE SEQUENCE [LARGE SCALE GENOMIC DNA]</scope>
    <source>
        <strain evidence="1 2">JCM 13191</strain>
    </source>
</reference>
<evidence type="ECO:0000313" key="1">
    <source>
        <dbReference type="EMBL" id="ARN79333.1"/>
    </source>
</evidence>
<dbReference type="CDD" id="cd15482">
    <property type="entry name" value="Sialidase_non-viral"/>
    <property type="match status" value="1"/>
</dbReference>
<dbReference type="Proteomes" id="UP000193431">
    <property type="component" value="Chromosome"/>
</dbReference>